<feature type="domain" description="NADPH-dependent FMN reductase-like" evidence="1">
    <location>
        <begin position="2"/>
        <end position="143"/>
    </location>
</feature>
<dbReference type="InterPro" id="IPR029039">
    <property type="entry name" value="Flavoprotein-like_sf"/>
</dbReference>
<dbReference type="SUPFAM" id="SSF52218">
    <property type="entry name" value="Flavoproteins"/>
    <property type="match status" value="1"/>
</dbReference>
<keyword evidence="3" id="KW-1185">Reference proteome</keyword>
<proteinExistence type="predicted"/>
<dbReference type="PANTHER" id="PTHR30543:SF21">
    <property type="entry name" value="NAD(P)H-DEPENDENT FMN REDUCTASE LOT6"/>
    <property type="match status" value="1"/>
</dbReference>
<dbReference type="GO" id="GO:0010181">
    <property type="term" value="F:FMN binding"/>
    <property type="evidence" value="ECO:0007669"/>
    <property type="project" value="TreeGrafter"/>
</dbReference>
<name>A0A0E4H8A6_9STRE</name>
<evidence type="ECO:0000313" key="2">
    <source>
        <dbReference type="EMBL" id="CQR25196.1"/>
    </source>
</evidence>
<gene>
    <name evidence="2" type="ORF">BN1356_01540</name>
</gene>
<dbReference type="GO" id="GO:0016491">
    <property type="term" value="F:oxidoreductase activity"/>
    <property type="evidence" value="ECO:0007669"/>
    <property type="project" value="InterPro"/>
</dbReference>
<dbReference type="RefSeq" id="WP_093650765.1">
    <property type="nucleotide sequence ID" value="NZ_CTEN01000003.1"/>
</dbReference>
<dbReference type="PANTHER" id="PTHR30543">
    <property type="entry name" value="CHROMATE REDUCTASE"/>
    <property type="match status" value="1"/>
</dbReference>
<dbReference type="OrthoDB" id="9812295at2"/>
<evidence type="ECO:0000259" key="1">
    <source>
        <dbReference type="Pfam" id="PF03358"/>
    </source>
</evidence>
<dbReference type="InterPro" id="IPR050712">
    <property type="entry name" value="NAD(P)H-dep_reductase"/>
</dbReference>
<sequence>MTKVLFVVGSLRNGSFNHQLAEKAEKALEGKAEIAYLDWSQIPAFSEDAEVPTPASVQAARDAVEAADAIWFFSPVYNYAIPGSLKNVIDWLSRALDLSNPKGPSILENKFTTVSAAANGGQEQMFAHFADLLPFVRTQMVGDFTAVAINPEAWATGELVVTDDKLVAITAQAEALINAIKQI</sequence>
<accession>A0A0E4H8A6</accession>
<dbReference type="EMBL" id="CTEN01000003">
    <property type="protein sequence ID" value="CQR25196.1"/>
    <property type="molecule type" value="Genomic_DNA"/>
</dbReference>
<dbReference type="Proteomes" id="UP000198604">
    <property type="component" value="Unassembled WGS sequence"/>
</dbReference>
<organism evidence="2 3">
    <name type="scientific">Streptococcus varani</name>
    <dbReference type="NCBI Taxonomy" id="1608583"/>
    <lineage>
        <taxon>Bacteria</taxon>
        <taxon>Bacillati</taxon>
        <taxon>Bacillota</taxon>
        <taxon>Bacilli</taxon>
        <taxon>Lactobacillales</taxon>
        <taxon>Streptococcaceae</taxon>
        <taxon>Streptococcus</taxon>
    </lineage>
</organism>
<dbReference type="GO" id="GO:0005829">
    <property type="term" value="C:cytosol"/>
    <property type="evidence" value="ECO:0007669"/>
    <property type="project" value="TreeGrafter"/>
</dbReference>
<dbReference type="Pfam" id="PF03358">
    <property type="entry name" value="FMN_red"/>
    <property type="match status" value="1"/>
</dbReference>
<dbReference type="InterPro" id="IPR005025">
    <property type="entry name" value="FMN_Rdtase-like_dom"/>
</dbReference>
<evidence type="ECO:0000313" key="3">
    <source>
        <dbReference type="Proteomes" id="UP000198604"/>
    </source>
</evidence>
<protein>
    <submittedName>
        <fullName evidence="2">Oxidoreductase</fullName>
    </submittedName>
</protein>
<dbReference type="STRING" id="1608583.BN1356_01540"/>
<dbReference type="Gene3D" id="3.40.50.360">
    <property type="match status" value="1"/>
</dbReference>
<dbReference type="AlphaFoldDB" id="A0A0E4H8A6"/>
<reference evidence="3" key="1">
    <citation type="submission" date="2015-03" db="EMBL/GenBank/DDBJ databases">
        <authorList>
            <person name="Urmite Genomes"/>
        </authorList>
    </citation>
    <scope>NUCLEOTIDE SEQUENCE [LARGE SCALE GENOMIC DNA]</scope>
    <source>
        <strain evidence="3">FF10</strain>
    </source>
</reference>